<dbReference type="Proteomes" id="UP000005234">
    <property type="component" value="Chromosome"/>
</dbReference>
<dbReference type="GO" id="GO:0043590">
    <property type="term" value="C:bacterial nucleoid"/>
    <property type="evidence" value="ECO:0007669"/>
    <property type="project" value="UniProtKB-UniRule"/>
</dbReference>
<dbReference type="KEGG" id="fau:Fraau_1384"/>
<comment type="subunit">
    <text evidence="2">Homodimer.</text>
</comment>
<dbReference type="PANTHER" id="PTHR33449:SF1">
    <property type="entry name" value="NUCLEOID-ASSOCIATED PROTEIN YBAB"/>
    <property type="match status" value="1"/>
</dbReference>
<dbReference type="HAMAP" id="MF_00274">
    <property type="entry name" value="DNA_YbaB_EbfC"/>
    <property type="match status" value="1"/>
</dbReference>
<dbReference type="NCBIfam" id="TIGR00103">
    <property type="entry name" value="DNA_YbaB_EbfC"/>
    <property type="match status" value="1"/>
</dbReference>
<proteinExistence type="inferred from homology"/>
<evidence type="ECO:0000313" key="4">
    <source>
        <dbReference type="EMBL" id="AFC85814.1"/>
    </source>
</evidence>
<evidence type="ECO:0000256" key="2">
    <source>
        <dbReference type="HAMAP-Rule" id="MF_00274"/>
    </source>
</evidence>
<comment type="function">
    <text evidence="2">Binds to DNA and alters its conformation. May be involved in regulation of gene expression, nucleoid organization and DNA protection.</text>
</comment>
<keyword evidence="1 2" id="KW-0238">DNA-binding</keyword>
<dbReference type="Gene3D" id="3.30.1310.10">
    <property type="entry name" value="Nucleoid-associated protein YbaB-like domain"/>
    <property type="match status" value="1"/>
</dbReference>
<evidence type="ECO:0000256" key="3">
    <source>
        <dbReference type="SAM" id="Coils"/>
    </source>
</evidence>
<keyword evidence="2" id="KW-0963">Cytoplasm</keyword>
<dbReference type="EMBL" id="CP003350">
    <property type="protein sequence ID" value="AFC85814.1"/>
    <property type="molecule type" value="Genomic_DNA"/>
</dbReference>
<evidence type="ECO:0000313" key="5">
    <source>
        <dbReference type="Proteomes" id="UP000005234"/>
    </source>
</evidence>
<dbReference type="eggNOG" id="COG0718">
    <property type="taxonomic scope" value="Bacteria"/>
</dbReference>
<dbReference type="SUPFAM" id="SSF82607">
    <property type="entry name" value="YbaB-like"/>
    <property type="match status" value="1"/>
</dbReference>
<dbReference type="STRING" id="767434.Fraau_1384"/>
<gene>
    <name evidence="4" type="ordered locus">Fraau_1384</name>
</gene>
<dbReference type="GO" id="GO:0003677">
    <property type="term" value="F:DNA binding"/>
    <property type="evidence" value="ECO:0007669"/>
    <property type="project" value="UniProtKB-UniRule"/>
</dbReference>
<keyword evidence="3" id="KW-0175">Coiled coil</keyword>
<feature type="coiled-coil region" evidence="3">
    <location>
        <begin position="6"/>
        <end position="33"/>
    </location>
</feature>
<comment type="similarity">
    <text evidence="2">Belongs to the YbaB/EbfC family.</text>
</comment>
<protein>
    <recommendedName>
        <fullName evidence="2">Nucleoid-associated protein Fraau_1384</fullName>
    </recommendedName>
</protein>
<dbReference type="PANTHER" id="PTHR33449">
    <property type="entry name" value="NUCLEOID-ASSOCIATED PROTEIN YBAB"/>
    <property type="match status" value="1"/>
</dbReference>
<name>H8L5R4_FRAAD</name>
<comment type="subcellular location">
    <subcellularLocation>
        <location evidence="2">Cytoplasm</location>
        <location evidence="2">Nucleoid</location>
    </subcellularLocation>
</comment>
<dbReference type="Pfam" id="PF02575">
    <property type="entry name" value="YbaB_DNA_bd"/>
    <property type="match status" value="1"/>
</dbReference>
<dbReference type="InterPro" id="IPR036894">
    <property type="entry name" value="YbaB-like_sf"/>
</dbReference>
<evidence type="ECO:0000256" key="1">
    <source>
        <dbReference type="ARBA" id="ARBA00023125"/>
    </source>
</evidence>
<reference evidence="4" key="1">
    <citation type="submission" date="2012-02" db="EMBL/GenBank/DDBJ databases">
        <title>The complete genome of Frateuria aurantia DSM 6220.</title>
        <authorList>
            <consortium name="US DOE Joint Genome Institute (JGI-PGF)"/>
            <person name="Lucas S."/>
            <person name="Copeland A."/>
            <person name="Lapidus A."/>
            <person name="Glavina del Rio T."/>
            <person name="Dalin E."/>
            <person name="Tice H."/>
            <person name="Bruce D."/>
            <person name="Goodwin L."/>
            <person name="Pitluck S."/>
            <person name="Peters L."/>
            <person name="Ovchinnikova G."/>
            <person name="Teshima H."/>
            <person name="Kyrpides N."/>
            <person name="Mavromatis K."/>
            <person name="Ivanova N."/>
            <person name="Brettin T."/>
            <person name="Detter J.C."/>
            <person name="Han C."/>
            <person name="Larimer F."/>
            <person name="Land M."/>
            <person name="Hauser L."/>
            <person name="Markowitz V."/>
            <person name="Cheng J.-F."/>
            <person name="Hugenholtz P."/>
            <person name="Woyke T."/>
            <person name="Wu D."/>
            <person name="Brambilla E."/>
            <person name="Klenk H.-P."/>
            <person name="Eisen J.A."/>
        </authorList>
    </citation>
    <scope>NUCLEOTIDE SEQUENCE</scope>
    <source>
        <strain evidence="4">DSM 6220</strain>
    </source>
</reference>
<organism evidence="4 5">
    <name type="scientific">Frateuria aurantia (strain ATCC 33424 / DSM 6220 / KCTC 2777 / LMG 1558 / NBRC 3245 / NCIMB 13370)</name>
    <name type="common">Acetobacter aurantius</name>
    <dbReference type="NCBI Taxonomy" id="767434"/>
    <lineage>
        <taxon>Bacteria</taxon>
        <taxon>Pseudomonadati</taxon>
        <taxon>Pseudomonadota</taxon>
        <taxon>Gammaproteobacteria</taxon>
        <taxon>Lysobacterales</taxon>
        <taxon>Rhodanobacteraceae</taxon>
        <taxon>Frateuria</taxon>
    </lineage>
</organism>
<keyword evidence="5" id="KW-1185">Reference proteome</keyword>
<dbReference type="InterPro" id="IPR004401">
    <property type="entry name" value="YbaB/EbfC"/>
</dbReference>
<accession>H8L5R4</accession>
<dbReference type="PIRSF" id="PIRSF004555">
    <property type="entry name" value="UCP004555"/>
    <property type="match status" value="1"/>
</dbReference>
<dbReference type="GO" id="GO:0005829">
    <property type="term" value="C:cytosol"/>
    <property type="evidence" value="ECO:0007669"/>
    <property type="project" value="TreeGrafter"/>
</dbReference>
<dbReference type="HOGENOM" id="CLU_140930_0_0_6"/>
<sequence length="108" mass="11701">MLKGQLGQLMQQAQRMQDDMKKAQDELARVEVTGQAGGGLVSITMSGTHEVRKVQIDRAMFAEDPEMAEDLVAAAINDAVNKVAQTSKERMGSVTQGLNLPPGFKLPF</sequence>
<dbReference type="AlphaFoldDB" id="H8L5R4"/>